<dbReference type="AlphaFoldDB" id="A0A8A1LIR9"/>
<sequence>MRSSRHPTTVSRKLIQSTRSRTKYALLKDNFFNKLLIIEYKEISRFRWFEFLVSAADRAFLMLHFNWLKHSSSLRTTLACFVLRT</sequence>
<reference evidence="1" key="1">
    <citation type="submission" date="2021-01" db="EMBL/GenBank/DDBJ databases">
        <title>Chromosome-level genome assembly of a human fungal pathogen reveals clustering of transcriptionally co-regulated genes.</title>
        <authorList>
            <person name="Voorhies M."/>
            <person name="Cohen S."/>
            <person name="Shea T.P."/>
            <person name="Petrus S."/>
            <person name="Munoz J.F."/>
            <person name="Poplawski S."/>
            <person name="Goldman W.E."/>
            <person name="Michael T."/>
            <person name="Cuomo C.A."/>
            <person name="Sil A."/>
            <person name="Beyhan S."/>
        </authorList>
    </citation>
    <scope>NUCLEOTIDE SEQUENCE</scope>
    <source>
        <strain evidence="1">H88</strain>
    </source>
</reference>
<evidence type="ECO:0000313" key="2">
    <source>
        <dbReference type="Proteomes" id="UP000663419"/>
    </source>
</evidence>
<gene>
    <name evidence="1" type="ORF">I7I53_01327</name>
</gene>
<dbReference type="EMBL" id="CP069104">
    <property type="protein sequence ID" value="QSS53919.1"/>
    <property type="molecule type" value="Genomic_DNA"/>
</dbReference>
<organism evidence="1 2">
    <name type="scientific">Ajellomyces capsulatus (strain H88)</name>
    <name type="common">Darling's disease fungus</name>
    <name type="synonym">Histoplasma capsulatum</name>
    <dbReference type="NCBI Taxonomy" id="544711"/>
    <lineage>
        <taxon>Eukaryota</taxon>
        <taxon>Fungi</taxon>
        <taxon>Dikarya</taxon>
        <taxon>Ascomycota</taxon>
        <taxon>Pezizomycotina</taxon>
        <taxon>Eurotiomycetes</taxon>
        <taxon>Eurotiomycetidae</taxon>
        <taxon>Onygenales</taxon>
        <taxon>Ajellomycetaceae</taxon>
        <taxon>Histoplasma</taxon>
    </lineage>
</organism>
<protein>
    <submittedName>
        <fullName evidence="1">Uncharacterized protein</fullName>
    </submittedName>
</protein>
<accession>A0A8A1LIR9</accession>
<dbReference type="Proteomes" id="UP000663419">
    <property type="component" value="Chromosome 3"/>
</dbReference>
<dbReference type="VEuPathDB" id="FungiDB:I7I53_01327"/>
<name>A0A8A1LIR9_AJEC8</name>
<evidence type="ECO:0000313" key="1">
    <source>
        <dbReference type="EMBL" id="QSS53919.1"/>
    </source>
</evidence>
<proteinExistence type="predicted"/>